<comment type="caution">
    <text evidence="3">The sequence shown here is derived from an EMBL/GenBank/DDBJ whole genome shotgun (WGS) entry which is preliminary data.</text>
</comment>
<dbReference type="SUPFAM" id="SSF54593">
    <property type="entry name" value="Glyoxalase/Bleomycin resistance protein/Dihydroxybiphenyl dioxygenase"/>
    <property type="match status" value="1"/>
</dbReference>
<reference evidence="3 4" key="1">
    <citation type="submission" date="2024-06" db="EMBL/GenBank/DDBJ databases">
        <title>Genomic Encyclopedia of Type Strains, Phase IV (KMG-IV): sequencing the most valuable type-strain genomes for metagenomic binning, comparative biology and taxonomic classification.</title>
        <authorList>
            <person name="Goeker M."/>
        </authorList>
    </citation>
    <scope>NUCLEOTIDE SEQUENCE [LARGE SCALE GENOMIC DNA]</scope>
    <source>
        <strain evidence="3 4">DSM 28303</strain>
    </source>
</reference>
<keyword evidence="1" id="KW-0479">Metal-binding</keyword>
<dbReference type="InterPro" id="IPR051332">
    <property type="entry name" value="Fosfomycin_Res_Enzymes"/>
</dbReference>
<dbReference type="EMBL" id="JBEPLO010000023">
    <property type="protein sequence ID" value="MET3558786.1"/>
    <property type="molecule type" value="Genomic_DNA"/>
</dbReference>
<dbReference type="PANTHER" id="PTHR36113:SF6">
    <property type="entry name" value="FOSFOMYCIN RESISTANCE PROTEIN FOSX"/>
    <property type="match status" value="1"/>
</dbReference>
<proteinExistence type="predicted"/>
<evidence type="ECO:0000313" key="4">
    <source>
        <dbReference type="Proteomes" id="UP001549122"/>
    </source>
</evidence>
<evidence type="ECO:0000259" key="2">
    <source>
        <dbReference type="PROSITE" id="PS51819"/>
    </source>
</evidence>
<feature type="domain" description="VOC" evidence="2">
    <location>
        <begin position="9"/>
        <end position="135"/>
    </location>
</feature>
<protein>
    <submittedName>
        <fullName evidence="3">Catechol 2,3-dioxygenase-like lactoylglutathione lyase family enzyme</fullName>
    </submittedName>
</protein>
<dbReference type="Pfam" id="PF00903">
    <property type="entry name" value="Glyoxalase"/>
    <property type="match status" value="1"/>
</dbReference>
<name>A0ABV2FJR3_9STRE</name>
<organism evidence="3 4">
    <name type="scientific">Streptococcus rupicaprae</name>
    <dbReference type="NCBI Taxonomy" id="759619"/>
    <lineage>
        <taxon>Bacteria</taxon>
        <taxon>Bacillati</taxon>
        <taxon>Bacillota</taxon>
        <taxon>Bacilli</taxon>
        <taxon>Lactobacillales</taxon>
        <taxon>Streptococcaceae</taxon>
        <taxon>Streptococcus</taxon>
    </lineage>
</organism>
<dbReference type="Gene3D" id="3.10.180.10">
    <property type="entry name" value="2,3-Dihydroxybiphenyl 1,2-Dioxygenase, domain 1"/>
    <property type="match status" value="1"/>
</dbReference>
<accession>A0ABV2FJR3</accession>
<evidence type="ECO:0000313" key="3">
    <source>
        <dbReference type="EMBL" id="MET3558786.1"/>
    </source>
</evidence>
<gene>
    <name evidence="3" type="ORF">ABID29_001914</name>
</gene>
<dbReference type="Proteomes" id="UP001549122">
    <property type="component" value="Unassembled WGS sequence"/>
</dbReference>
<dbReference type="InterPro" id="IPR037523">
    <property type="entry name" value="VOC_core"/>
</dbReference>
<evidence type="ECO:0000256" key="1">
    <source>
        <dbReference type="ARBA" id="ARBA00022723"/>
    </source>
</evidence>
<dbReference type="InterPro" id="IPR029068">
    <property type="entry name" value="Glyas_Bleomycin-R_OHBP_Dase"/>
</dbReference>
<dbReference type="PANTHER" id="PTHR36113">
    <property type="entry name" value="LYASE, PUTATIVE-RELATED-RELATED"/>
    <property type="match status" value="1"/>
</dbReference>
<dbReference type="PROSITE" id="PS51819">
    <property type="entry name" value="VOC"/>
    <property type="match status" value="1"/>
</dbReference>
<dbReference type="InterPro" id="IPR004360">
    <property type="entry name" value="Glyas_Fos-R_dOase_dom"/>
</dbReference>
<sequence length="145" mass="17007">MEKIEDLTMLHHVEIYVSDLARSRVFYEYLLPQFGYELYQDWDRGFSMKKVEQYIVFVQTPTAFLDAGYHRCRTGLNHLAFYGGNREEIDQLRKDLLARGVTLLYDDRYPYAGGENHYALYFEDPDGMKVEVVGDSSSELCFAFI</sequence>
<keyword evidence="4" id="KW-1185">Reference proteome</keyword>